<feature type="non-terminal residue" evidence="1">
    <location>
        <position position="69"/>
    </location>
</feature>
<comment type="caution">
    <text evidence="1">The sequence shown here is derived from an EMBL/GenBank/DDBJ whole genome shotgun (WGS) entry which is preliminary data.</text>
</comment>
<name>A0A5J4PL63_9ZZZZ</name>
<dbReference type="SUPFAM" id="SSF51445">
    <property type="entry name" value="(Trans)glycosidases"/>
    <property type="match status" value="1"/>
</dbReference>
<accession>A0A5J4PL63</accession>
<proteinExistence type="predicted"/>
<dbReference type="AlphaFoldDB" id="A0A5J4PL63"/>
<protein>
    <submittedName>
        <fullName evidence="1">Uncharacterized protein</fullName>
    </submittedName>
</protein>
<dbReference type="EMBL" id="SNRY01007488">
    <property type="protein sequence ID" value="KAA6310316.1"/>
    <property type="molecule type" value="Genomic_DNA"/>
</dbReference>
<organism evidence="1">
    <name type="scientific">termite gut metagenome</name>
    <dbReference type="NCBI Taxonomy" id="433724"/>
    <lineage>
        <taxon>unclassified sequences</taxon>
        <taxon>metagenomes</taxon>
        <taxon>organismal metagenomes</taxon>
    </lineage>
</organism>
<dbReference type="InterPro" id="IPR017853">
    <property type="entry name" value="GH"/>
</dbReference>
<sequence length="69" mass="8000">MKKNYIYCKKFRLFLLFATFFLSITASGQKAKKERVVVAYVTSWSSCIPNLDVITHINYAFGHVNDTFN</sequence>
<dbReference type="Gene3D" id="3.20.20.80">
    <property type="entry name" value="Glycosidases"/>
    <property type="match status" value="1"/>
</dbReference>
<gene>
    <name evidence="1" type="ORF">EZS27_038363</name>
</gene>
<evidence type="ECO:0000313" key="1">
    <source>
        <dbReference type="EMBL" id="KAA6310316.1"/>
    </source>
</evidence>
<reference evidence="1" key="1">
    <citation type="submission" date="2019-03" db="EMBL/GenBank/DDBJ databases">
        <title>Single cell metagenomics reveals metabolic interactions within the superorganism composed of flagellate Streblomastix strix and complex community of Bacteroidetes bacteria on its surface.</title>
        <authorList>
            <person name="Treitli S.C."/>
            <person name="Kolisko M."/>
            <person name="Husnik F."/>
            <person name="Keeling P."/>
            <person name="Hampl V."/>
        </authorList>
    </citation>
    <scope>NUCLEOTIDE SEQUENCE</scope>
    <source>
        <strain evidence="1">STM</strain>
    </source>
</reference>